<feature type="compositionally biased region" description="Polar residues" evidence="1">
    <location>
        <begin position="265"/>
        <end position="274"/>
    </location>
</feature>
<dbReference type="HOGENOM" id="CLU_970030_0_0_1"/>
<dbReference type="InterPro" id="IPR013226">
    <property type="entry name" value="Pal1"/>
</dbReference>
<dbReference type="VEuPathDB" id="FungiDB:MELLADRAFT_65585"/>
<dbReference type="eggNOG" id="ENOG502QPHY">
    <property type="taxonomic scope" value="Eukaryota"/>
</dbReference>
<keyword evidence="3" id="KW-1185">Reference proteome</keyword>
<feature type="compositionally biased region" description="Basic residues" evidence="1">
    <location>
        <begin position="207"/>
        <end position="220"/>
    </location>
</feature>
<organism evidence="3">
    <name type="scientific">Melampsora larici-populina (strain 98AG31 / pathotype 3-4-7)</name>
    <name type="common">Poplar leaf rust fungus</name>
    <dbReference type="NCBI Taxonomy" id="747676"/>
    <lineage>
        <taxon>Eukaryota</taxon>
        <taxon>Fungi</taxon>
        <taxon>Dikarya</taxon>
        <taxon>Basidiomycota</taxon>
        <taxon>Pucciniomycotina</taxon>
        <taxon>Pucciniomycetes</taxon>
        <taxon>Pucciniales</taxon>
        <taxon>Melampsoraceae</taxon>
        <taxon>Melampsora</taxon>
    </lineage>
</organism>
<dbReference type="AlphaFoldDB" id="F4RVZ3"/>
<dbReference type="Pfam" id="PF08316">
    <property type="entry name" value="Pal1"/>
    <property type="match status" value="1"/>
</dbReference>
<gene>
    <name evidence="2" type="ORF">MELLADRAFT_65585</name>
</gene>
<feature type="compositionally biased region" description="Basic and acidic residues" evidence="1">
    <location>
        <begin position="135"/>
        <end position="149"/>
    </location>
</feature>
<dbReference type="STRING" id="747676.F4RVZ3"/>
<dbReference type="Proteomes" id="UP000001072">
    <property type="component" value="Unassembled WGS sequence"/>
</dbReference>
<sequence>MSTTATTATPASLVHHDGPFDAASSHRNRHVGSKNPSRQAPMAAFDPSALVFPPNPPKNTQEPSPHTYPPTRSCDSAMSVSMGYPAGTIAADPKAARLAEAFGIQGREAWEDFASTRGNEEFVKISHADLSPKGGSDRKPRGRSERDAKAASVWDMEATMKSGKPVPSSIPPVPSLPNFPRSLSKSDSTNLETSPNVGNSGAGNSMKRSKSLMQRIKKGVRSPPLPNRAEYYSPEMMTAEEGEIEGSNRMSRKTSILGKFGIGRKNTQPNTRQLLSPPRSPPTVNEM</sequence>
<dbReference type="RefSeq" id="XP_007413293.1">
    <property type="nucleotide sequence ID" value="XM_007413231.1"/>
</dbReference>
<reference evidence="3" key="1">
    <citation type="journal article" date="2011" name="Proc. Natl. Acad. Sci. U.S.A.">
        <title>Obligate biotrophy features unraveled by the genomic analysis of rust fungi.</title>
        <authorList>
            <person name="Duplessis S."/>
            <person name="Cuomo C.A."/>
            <person name="Lin Y.-C."/>
            <person name="Aerts A."/>
            <person name="Tisserant E."/>
            <person name="Veneault-Fourrey C."/>
            <person name="Joly D.L."/>
            <person name="Hacquard S."/>
            <person name="Amselem J."/>
            <person name="Cantarel B.L."/>
            <person name="Chiu R."/>
            <person name="Coutinho P.M."/>
            <person name="Feau N."/>
            <person name="Field M."/>
            <person name="Frey P."/>
            <person name="Gelhaye E."/>
            <person name="Goldberg J."/>
            <person name="Grabherr M.G."/>
            <person name="Kodira C.D."/>
            <person name="Kohler A."/>
            <person name="Kuees U."/>
            <person name="Lindquist E.A."/>
            <person name="Lucas S.M."/>
            <person name="Mago R."/>
            <person name="Mauceli E."/>
            <person name="Morin E."/>
            <person name="Murat C."/>
            <person name="Pangilinan J.L."/>
            <person name="Park R."/>
            <person name="Pearson M."/>
            <person name="Quesneville H."/>
            <person name="Rouhier N."/>
            <person name="Sakthikumar S."/>
            <person name="Salamov A.A."/>
            <person name="Schmutz J."/>
            <person name="Selles B."/>
            <person name="Shapiro H."/>
            <person name="Tanguay P."/>
            <person name="Tuskan G.A."/>
            <person name="Henrissat B."/>
            <person name="Van de Peer Y."/>
            <person name="Rouze P."/>
            <person name="Ellis J.G."/>
            <person name="Dodds P.N."/>
            <person name="Schein J.E."/>
            <person name="Zhong S."/>
            <person name="Hamelin R.C."/>
            <person name="Grigoriev I.V."/>
            <person name="Szabo L.J."/>
            <person name="Martin F."/>
        </authorList>
    </citation>
    <scope>NUCLEOTIDE SEQUENCE [LARGE SCALE GENOMIC DNA]</scope>
    <source>
        <strain evidence="3">98AG31 / pathotype 3-4-7</strain>
    </source>
</reference>
<feature type="compositionally biased region" description="Pro residues" evidence="1">
    <location>
        <begin position="168"/>
        <end position="177"/>
    </location>
</feature>
<dbReference type="GeneID" id="18930460"/>
<protein>
    <recommendedName>
        <fullName evidence="4">Pal1-domain-containing protein</fullName>
    </recommendedName>
</protein>
<proteinExistence type="predicted"/>
<dbReference type="GO" id="GO:0005737">
    <property type="term" value="C:cytoplasm"/>
    <property type="evidence" value="ECO:0007669"/>
    <property type="project" value="TreeGrafter"/>
</dbReference>
<evidence type="ECO:0000256" key="1">
    <source>
        <dbReference type="SAM" id="MobiDB-lite"/>
    </source>
</evidence>
<feature type="compositionally biased region" description="Polar residues" evidence="1">
    <location>
        <begin position="181"/>
        <end position="203"/>
    </location>
</feature>
<dbReference type="EMBL" id="GL883124">
    <property type="protein sequence ID" value="EGG03499.1"/>
    <property type="molecule type" value="Genomic_DNA"/>
</dbReference>
<dbReference type="OrthoDB" id="5352132at2759"/>
<dbReference type="FunCoup" id="F4RVZ3">
    <property type="interactions" value="113"/>
</dbReference>
<feature type="region of interest" description="Disordered" evidence="1">
    <location>
        <begin position="1"/>
        <end position="79"/>
    </location>
</feature>
<dbReference type="KEGG" id="mlr:MELLADRAFT_65585"/>
<accession>F4RVZ3</accession>
<feature type="region of interest" description="Disordered" evidence="1">
    <location>
        <begin position="259"/>
        <end position="287"/>
    </location>
</feature>
<dbReference type="PANTHER" id="PTHR28307">
    <property type="entry name" value="PROTEIN PAL1"/>
    <property type="match status" value="1"/>
</dbReference>
<evidence type="ECO:0008006" key="4">
    <source>
        <dbReference type="Google" id="ProtNLM"/>
    </source>
</evidence>
<name>F4RVZ3_MELLP</name>
<dbReference type="PANTHER" id="PTHR28307:SF2">
    <property type="entry name" value="PROTEIN PAL1"/>
    <property type="match status" value="1"/>
</dbReference>
<evidence type="ECO:0000313" key="3">
    <source>
        <dbReference type="Proteomes" id="UP000001072"/>
    </source>
</evidence>
<evidence type="ECO:0000313" key="2">
    <source>
        <dbReference type="EMBL" id="EGG03499.1"/>
    </source>
</evidence>
<feature type="region of interest" description="Disordered" evidence="1">
    <location>
        <begin position="122"/>
        <end position="236"/>
    </location>
</feature>
<dbReference type="InParanoid" id="F4RVZ3"/>